<proteinExistence type="predicted"/>
<dbReference type="EMBL" id="JBDNCH010000002">
    <property type="protein sequence ID" value="MEN9061517.1"/>
    <property type="molecule type" value="Genomic_DNA"/>
</dbReference>
<dbReference type="PIRSF" id="PIRSF033239">
    <property type="entry name" value="ExoD"/>
    <property type="match status" value="1"/>
</dbReference>
<keyword evidence="3" id="KW-1185">Reference proteome</keyword>
<feature type="transmembrane region" description="Helical" evidence="1">
    <location>
        <begin position="179"/>
        <end position="199"/>
    </location>
</feature>
<evidence type="ECO:0000256" key="1">
    <source>
        <dbReference type="SAM" id="Phobius"/>
    </source>
</evidence>
<dbReference type="Pfam" id="PF06055">
    <property type="entry name" value="ExoD"/>
    <property type="match status" value="1"/>
</dbReference>
<accession>A0AAW9SPJ1</accession>
<name>A0AAW9SPJ1_9RHOB</name>
<keyword evidence="1" id="KW-0472">Membrane</keyword>
<keyword evidence="1" id="KW-0812">Transmembrane</keyword>
<dbReference type="PANTHER" id="PTHR41795">
    <property type="entry name" value="EXOPOLYSACCHARIDE SYNTHESIS PROTEIN"/>
    <property type="match status" value="1"/>
</dbReference>
<protein>
    <submittedName>
        <fullName evidence="2">Exopolysaccharide biosynthesis protein</fullName>
    </submittedName>
</protein>
<dbReference type="InterPro" id="IPR010331">
    <property type="entry name" value="ExoD"/>
</dbReference>
<reference evidence="2 3" key="1">
    <citation type="submission" date="2024-05" db="EMBL/GenBank/DDBJ databases">
        <title>Genome sequence of Ponticoccus litoralis KCCM 90028.</title>
        <authorList>
            <person name="Kim J.M."/>
            <person name="Lee J.K."/>
            <person name="Choi B.J."/>
            <person name="Bayburt H."/>
            <person name="Baek J.H."/>
            <person name="Jeon C.O."/>
        </authorList>
    </citation>
    <scope>NUCLEOTIDE SEQUENCE [LARGE SCALE GENOMIC DNA]</scope>
    <source>
        <strain evidence="2 3">KCCM 90028</strain>
    </source>
</reference>
<feature type="transmembrane region" description="Helical" evidence="1">
    <location>
        <begin position="64"/>
        <end position="84"/>
    </location>
</feature>
<dbReference type="AlphaFoldDB" id="A0AAW9SPJ1"/>
<comment type="caution">
    <text evidence="2">The sequence shown here is derived from an EMBL/GenBank/DDBJ whole genome shotgun (WGS) entry which is preliminary data.</text>
</comment>
<dbReference type="Proteomes" id="UP001428774">
    <property type="component" value="Unassembled WGS sequence"/>
</dbReference>
<feature type="transmembrane region" description="Helical" evidence="1">
    <location>
        <begin position="141"/>
        <end position="167"/>
    </location>
</feature>
<evidence type="ECO:0000313" key="2">
    <source>
        <dbReference type="EMBL" id="MEN9061517.1"/>
    </source>
</evidence>
<organism evidence="2 3">
    <name type="scientific">Ponticoccus litoralis</name>
    <dbReference type="NCBI Taxonomy" id="422297"/>
    <lineage>
        <taxon>Bacteria</taxon>
        <taxon>Pseudomonadati</taxon>
        <taxon>Pseudomonadota</taxon>
        <taxon>Alphaproteobacteria</taxon>
        <taxon>Rhodobacterales</taxon>
        <taxon>Roseobacteraceae</taxon>
        <taxon>Ponticoccus</taxon>
    </lineage>
</organism>
<keyword evidence="1" id="KW-1133">Transmembrane helix</keyword>
<evidence type="ECO:0000313" key="3">
    <source>
        <dbReference type="Proteomes" id="UP001428774"/>
    </source>
</evidence>
<sequence length="200" mass="22095">MTLDDTTRYDDSPQTMTEVIEELHDAAQEGETSLGHLLSEVEHASFTPVLLTPALAVVTPLSGIPLFSSLCGLCIALVSAQMLFGRESLWLPQWLQRRKIPSDKLKSAVKTLRKPARWLDRQSRERLRVLVRPPFDRITHLLCLLCGLAMPVLELVPFSSSILGAAVSLMAMTLLLRDGLFALIGYAFILGVIGLAIYLI</sequence>
<dbReference type="RefSeq" id="WP_347166582.1">
    <property type="nucleotide sequence ID" value="NZ_JBDNCH010000002.1"/>
</dbReference>
<dbReference type="PANTHER" id="PTHR41795:SF1">
    <property type="entry name" value="EXOPOLYSACCHARIDE SYNTHESIS PROTEIN"/>
    <property type="match status" value="1"/>
</dbReference>
<gene>
    <name evidence="2" type="ORF">ABFB10_11150</name>
</gene>